<dbReference type="AlphaFoldDB" id="A0AAD8F213"/>
<evidence type="ECO:0000313" key="2">
    <source>
        <dbReference type="EMBL" id="KAK0047134.1"/>
    </source>
</evidence>
<feature type="non-terminal residue" evidence="2">
    <location>
        <position position="168"/>
    </location>
</feature>
<comment type="caution">
    <text evidence="2">The sequence shown here is derived from an EMBL/GenBank/DDBJ whole genome shotgun (WGS) entry which is preliminary data.</text>
</comment>
<dbReference type="Proteomes" id="UP001233172">
    <property type="component" value="Unassembled WGS sequence"/>
</dbReference>
<evidence type="ECO:0000256" key="1">
    <source>
        <dbReference type="SAM" id="MobiDB-lite"/>
    </source>
</evidence>
<feature type="compositionally biased region" description="Basic residues" evidence="1">
    <location>
        <begin position="147"/>
        <end position="158"/>
    </location>
</feature>
<accession>A0AAD8F213</accession>
<proteinExistence type="predicted"/>
<evidence type="ECO:0000313" key="3">
    <source>
        <dbReference type="Proteomes" id="UP001233172"/>
    </source>
</evidence>
<feature type="region of interest" description="Disordered" evidence="1">
    <location>
        <begin position="147"/>
        <end position="168"/>
    </location>
</feature>
<name>A0AAD8F213_BIOPF</name>
<reference evidence="2" key="2">
    <citation type="submission" date="2023-04" db="EMBL/GenBank/DDBJ databases">
        <authorList>
            <person name="Bu L."/>
            <person name="Lu L."/>
            <person name="Laidemitt M.R."/>
            <person name="Zhang S.M."/>
            <person name="Mutuku M."/>
            <person name="Mkoji G."/>
            <person name="Steinauer M."/>
            <person name="Loker E.S."/>
        </authorList>
    </citation>
    <scope>NUCLEOTIDE SEQUENCE</scope>
    <source>
        <strain evidence="2">KasaAsao</strain>
        <tissue evidence="2">Whole Snail</tissue>
    </source>
</reference>
<dbReference type="EMBL" id="JASAOG010000155">
    <property type="protein sequence ID" value="KAK0047134.1"/>
    <property type="molecule type" value="Genomic_DNA"/>
</dbReference>
<keyword evidence="3" id="KW-1185">Reference proteome</keyword>
<sequence length="168" mass="18335">MANARNANLSPVLRTPNKDATFEFELVGNGIKASDELLITIKDWERVGRNRQLGTAKLLLKEFTKGGAQELTLNLLDANSRALPGSSVKIQIVCKQPQVAGGTDATGAKVIHLEEGNVEETVEEALDETGKPLEIVDPVSGLKTRLTNRKIKRNKKVRNLSAKPQDLQ</sequence>
<reference evidence="2" key="1">
    <citation type="journal article" date="2023" name="PLoS Negl. Trop. Dis.">
        <title>A genome sequence for Biomphalaria pfeifferi, the major vector snail for the human-infecting parasite Schistosoma mansoni.</title>
        <authorList>
            <person name="Bu L."/>
            <person name="Lu L."/>
            <person name="Laidemitt M.R."/>
            <person name="Zhang S.M."/>
            <person name="Mutuku M."/>
            <person name="Mkoji G."/>
            <person name="Steinauer M."/>
            <person name="Loker E.S."/>
        </authorList>
    </citation>
    <scope>NUCLEOTIDE SEQUENCE</scope>
    <source>
        <strain evidence="2">KasaAsao</strain>
    </source>
</reference>
<organism evidence="2 3">
    <name type="scientific">Biomphalaria pfeifferi</name>
    <name type="common">Bloodfluke planorb</name>
    <name type="synonym">Freshwater snail</name>
    <dbReference type="NCBI Taxonomy" id="112525"/>
    <lineage>
        <taxon>Eukaryota</taxon>
        <taxon>Metazoa</taxon>
        <taxon>Spiralia</taxon>
        <taxon>Lophotrochozoa</taxon>
        <taxon>Mollusca</taxon>
        <taxon>Gastropoda</taxon>
        <taxon>Heterobranchia</taxon>
        <taxon>Euthyneura</taxon>
        <taxon>Panpulmonata</taxon>
        <taxon>Hygrophila</taxon>
        <taxon>Lymnaeoidea</taxon>
        <taxon>Planorbidae</taxon>
        <taxon>Biomphalaria</taxon>
    </lineage>
</organism>
<gene>
    <name evidence="2" type="ORF">Bpfe_023405</name>
</gene>
<protein>
    <submittedName>
        <fullName evidence="2">Myoferlin</fullName>
    </submittedName>
</protein>
<dbReference type="SUPFAM" id="SSF49562">
    <property type="entry name" value="C2 domain (Calcium/lipid-binding domain, CaLB)"/>
    <property type="match status" value="1"/>
</dbReference>
<dbReference type="InterPro" id="IPR035892">
    <property type="entry name" value="C2_domain_sf"/>
</dbReference>
<dbReference type="Gene3D" id="2.60.40.150">
    <property type="entry name" value="C2 domain"/>
    <property type="match status" value="1"/>
</dbReference>